<dbReference type="EMBL" id="JANDWN010000056">
    <property type="protein sequence ID" value="MCP9601077.1"/>
    <property type="molecule type" value="Genomic_DNA"/>
</dbReference>
<reference evidence="5" key="2">
    <citation type="submission" date="2022-07" db="EMBL/GenBank/DDBJ databases">
        <title>Prevotella copri.</title>
        <authorList>
            <person name="Yang C."/>
        </authorList>
    </citation>
    <scope>NUCLEOTIDE SEQUENCE</scope>
    <source>
        <strain evidence="5">HF1476</strain>
    </source>
</reference>
<proteinExistence type="inferred from homology"/>
<dbReference type="EMBL" id="NMPZ01000004">
    <property type="protein sequence ID" value="OXL44842.1"/>
    <property type="molecule type" value="Genomic_DNA"/>
</dbReference>
<dbReference type="AlphaFoldDB" id="A0AA91TL39"/>
<keyword evidence="3 6" id="KW-0238">DNA-binding</keyword>
<dbReference type="Gene3D" id="4.10.520.10">
    <property type="entry name" value="IHF-like DNA-binding proteins"/>
    <property type="match status" value="1"/>
</dbReference>
<dbReference type="CDD" id="cd13831">
    <property type="entry name" value="HU"/>
    <property type="match status" value="1"/>
</dbReference>
<reference evidence="6 7" key="1">
    <citation type="submission" date="2017-07" db="EMBL/GenBank/DDBJ databases">
        <title>Draft genome sequence of Prevotella copri isolated from the gut of healthy adult Indian.</title>
        <authorList>
            <person name="Das B."/>
            <person name="Bag S."/>
            <person name="Ghosh T.S."/>
        </authorList>
    </citation>
    <scope>NUCLEOTIDE SEQUENCE [LARGE SCALE GENOMIC DNA]</scope>
    <source>
        <strain evidence="6 7">Indica</strain>
    </source>
</reference>
<dbReference type="GO" id="GO:0030261">
    <property type="term" value="P:chromosome condensation"/>
    <property type="evidence" value="ECO:0007669"/>
    <property type="project" value="UniProtKB-KW"/>
</dbReference>
<sequence length="96" mass="10434">MNKTQIVAAFAEKAGITKTDASKFFNALMGVMADNIVEGDGEISIPDFGRFSIKHVAERQGVNPATGEKITIAARDKVVFKASDSLPYFSRKHSNE</sequence>
<dbReference type="SUPFAM" id="SSF47729">
    <property type="entry name" value="IHF-like DNA-binding proteins"/>
    <property type="match status" value="1"/>
</dbReference>
<comment type="caution">
    <text evidence="6">The sequence shown here is derived from an EMBL/GenBank/DDBJ whole genome shotgun (WGS) entry which is preliminary data.</text>
</comment>
<dbReference type="PANTHER" id="PTHR33175">
    <property type="entry name" value="DNA-BINDING PROTEIN HU"/>
    <property type="match status" value="1"/>
</dbReference>
<dbReference type="Proteomes" id="UP001204486">
    <property type="component" value="Unassembled WGS sequence"/>
</dbReference>
<dbReference type="GO" id="GO:0030527">
    <property type="term" value="F:structural constituent of chromatin"/>
    <property type="evidence" value="ECO:0007669"/>
    <property type="project" value="InterPro"/>
</dbReference>
<dbReference type="Proteomes" id="UP000215155">
    <property type="component" value="Unassembled WGS sequence"/>
</dbReference>
<keyword evidence="2" id="KW-0226">DNA condensation</keyword>
<evidence type="ECO:0000256" key="1">
    <source>
        <dbReference type="ARBA" id="ARBA00010529"/>
    </source>
</evidence>
<dbReference type="GO" id="GO:0003677">
    <property type="term" value="F:DNA binding"/>
    <property type="evidence" value="ECO:0007669"/>
    <property type="project" value="UniProtKB-KW"/>
</dbReference>
<accession>A0AA91TL39</accession>
<gene>
    <name evidence="6" type="ORF">CFT61_04015</name>
    <name evidence="5" type="ORF">NNC55_14190</name>
</gene>
<evidence type="ECO:0000256" key="2">
    <source>
        <dbReference type="ARBA" id="ARBA00023067"/>
    </source>
</evidence>
<protein>
    <submittedName>
        <fullName evidence="5 6">DNA-binding protein</fullName>
    </submittedName>
</protein>
<dbReference type="InterPro" id="IPR000119">
    <property type="entry name" value="Hist_DNA-bd"/>
</dbReference>
<organism evidence="6 7">
    <name type="scientific">Segatella copri</name>
    <dbReference type="NCBI Taxonomy" id="165179"/>
    <lineage>
        <taxon>Bacteria</taxon>
        <taxon>Pseudomonadati</taxon>
        <taxon>Bacteroidota</taxon>
        <taxon>Bacteroidia</taxon>
        <taxon>Bacteroidales</taxon>
        <taxon>Prevotellaceae</taxon>
        <taxon>Segatella</taxon>
    </lineage>
</organism>
<comment type="similarity">
    <text evidence="1 4">Belongs to the bacterial histone-like protein family.</text>
</comment>
<dbReference type="RefSeq" id="WP_089543184.1">
    <property type="nucleotide sequence ID" value="NZ_JANDWK010000055.1"/>
</dbReference>
<dbReference type="InterPro" id="IPR010992">
    <property type="entry name" value="IHF-like_DNA-bd_dom_sf"/>
</dbReference>
<evidence type="ECO:0000256" key="3">
    <source>
        <dbReference type="ARBA" id="ARBA00023125"/>
    </source>
</evidence>
<evidence type="ECO:0000313" key="7">
    <source>
        <dbReference type="Proteomes" id="UP000215155"/>
    </source>
</evidence>
<dbReference type="Pfam" id="PF00216">
    <property type="entry name" value="Bac_DNA_binding"/>
    <property type="match status" value="1"/>
</dbReference>
<evidence type="ECO:0000256" key="4">
    <source>
        <dbReference type="RuleBase" id="RU003939"/>
    </source>
</evidence>
<dbReference type="SMART" id="SM00411">
    <property type="entry name" value="BHL"/>
    <property type="match status" value="1"/>
</dbReference>
<evidence type="ECO:0000313" key="6">
    <source>
        <dbReference type="EMBL" id="OXL44842.1"/>
    </source>
</evidence>
<dbReference type="PANTHER" id="PTHR33175:SF3">
    <property type="entry name" value="DNA-BINDING PROTEIN HU-BETA"/>
    <property type="match status" value="1"/>
</dbReference>
<name>A0AA91TL39_9BACT</name>
<evidence type="ECO:0000313" key="5">
    <source>
        <dbReference type="EMBL" id="MCP9601077.1"/>
    </source>
</evidence>